<dbReference type="RefSeq" id="WP_127086574.1">
    <property type="nucleotide sequence ID" value="NZ_RSCL01000034.1"/>
</dbReference>
<dbReference type="Pfam" id="PF02698">
    <property type="entry name" value="DUF218"/>
    <property type="match status" value="1"/>
</dbReference>
<dbReference type="Gene3D" id="3.40.50.620">
    <property type="entry name" value="HUPs"/>
    <property type="match status" value="1"/>
</dbReference>
<gene>
    <name evidence="3" type="ORF">DSM106972_085560</name>
</gene>
<feature type="signal peptide" evidence="1">
    <location>
        <begin position="1"/>
        <end position="21"/>
    </location>
</feature>
<reference evidence="3" key="1">
    <citation type="submission" date="2018-12" db="EMBL/GenBank/DDBJ databases">
        <authorList>
            <person name="Will S."/>
            <person name="Neumann-Schaal M."/>
            <person name="Henke P."/>
        </authorList>
    </citation>
    <scope>NUCLEOTIDE SEQUENCE</scope>
    <source>
        <strain evidence="3">PCC 7102</strain>
    </source>
</reference>
<dbReference type="Proteomes" id="UP000271624">
    <property type="component" value="Unassembled WGS sequence"/>
</dbReference>
<reference evidence="3" key="2">
    <citation type="journal article" date="2019" name="Genome Biol. Evol.">
        <title>Day and night: Metabolic profiles and evolutionary relationships of six axenic non-marine cyanobacteria.</title>
        <authorList>
            <person name="Will S.E."/>
            <person name="Henke P."/>
            <person name="Boedeker C."/>
            <person name="Huang S."/>
            <person name="Brinkmann H."/>
            <person name="Rohde M."/>
            <person name="Jarek M."/>
            <person name="Friedl T."/>
            <person name="Seufert S."/>
            <person name="Schumacher M."/>
            <person name="Overmann J."/>
            <person name="Neumann-Schaal M."/>
            <person name="Petersen J."/>
        </authorList>
    </citation>
    <scope>NUCLEOTIDE SEQUENCE [LARGE SCALE GENOMIC DNA]</scope>
    <source>
        <strain evidence="3">PCC 7102</strain>
    </source>
</reference>
<feature type="chain" id="PRO_5030082883" description="DUF218 domain-containing protein" evidence="1">
    <location>
        <begin position="22"/>
        <end position="192"/>
    </location>
</feature>
<dbReference type="AlphaFoldDB" id="A0A3S1AAK0"/>
<keyword evidence="4" id="KW-1185">Reference proteome</keyword>
<dbReference type="GO" id="GO:0005886">
    <property type="term" value="C:plasma membrane"/>
    <property type="evidence" value="ECO:0007669"/>
    <property type="project" value="TreeGrafter"/>
</dbReference>
<sequence>MKRLFKIILALGVLSTLCVPAAILVIDGLHDDIHQADSAVVLGNKVETNGKPSPRLQARLDKTIQLYQQGLFANVIVSGGVGIEGFDEAVVMKQYLVAHGIPEARIYVDSKGNTTYLTAKNTARIMKENNWQSVMVISQYFHIPRSKLALNKFGISQVYSAHANFYELRDVYSTAREVVGYASYLFRTYDAK</sequence>
<protein>
    <recommendedName>
        <fullName evidence="2">DUF218 domain-containing protein</fullName>
    </recommendedName>
</protein>
<accession>A0A3S1AAK0</accession>
<feature type="domain" description="DUF218" evidence="2">
    <location>
        <begin position="37"/>
        <end position="175"/>
    </location>
</feature>
<evidence type="ECO:0000313" key="4">
    <source>
        <dbReference type="Proteomes" id="UP000271624"/>
    </source>
</evidence>
<dbReference type="InterPro" id="IPR014729">
    <property type="entry name" value="Rossmann-like_a/b/a_fold"/>
</dbReference>
<organism evidence="3 4">
    <name type="scientific">Dulcicalothrix desertica PCC 7102</name>
    <dbReference type="NCBI Taxonomy" id="232991"/>
    <lineage>
        <taxon>Bacteria</taxon>
        <taxon>Bacillati</taxon>
        <taxon>Cyanobacteriota</taxon>
        <taxon>Cyanophyceae</taxon>
        <taxon>Nostocales</taxon>
        <taxon>Calotrichaceae</taxon>
        <taxon>Dulcicalothrix</taxon>
    </lineage>
</organism>
<proteinExistence type="predicted"/>
<evidence type="ECO:0000256" key="1">
    <source>
        <dbReference type="SAM" id="SignalP"/>
    </source>
</evidence>
<name>A0A3S1AAK0_9CYAN</name>
<keyword evidence="1" id="KW-0732">Signal</keyword>
<dbReference type="InterPro" id="IPR003848">
    <property type="entry name" value="DUF218"/>
</dbReference>
<comment type="caution">
    <text evidence="3">The sequence shown here is derived from an EMBL/GenBank/DDBJ whole genome shotgun (WGS) entry which is preliminary data.</text>
</comment>
<dbReference type="InterPro" id="IPR051599">
    <property type="entry name" value="Cell_Envelope_Assoc"/>
</dbReference>
<dbReference type="OrthoDB" id="9782395at2"/>
<dbReference type="PANTHER" id="PTHR30336">
    <property type="entry name" value="INNER MEMBRANE PROTEIN, PROBABLE PERMEASE"/>
    <property type="match status" value="1"/>
</dbReference>
<dbReference type="EMBL" id="RSCL01000034">
    <property type="protein sequence ID" value="RUS97006.1"/>
    <property type="molecule type" value="Genomic_DNA"/>
</dbReference>
<evidence type="ECO:0000313" key="3">
    <source>
        <dbReference type="EMBL" id="RUS97006.1"/>
    </source>
</evidence>
<dbReference type="PANTHER" id="PTHR30336:SF20">
    <property type="entry name" value="DUF218 DOMAIN-CONTAINING PROTEIN"/>
    <property type="match status" value="1"/>
</dbReference>
<evidence type="ECO:0000259" key="2">
    <source>
        <dbReference type="Pfam" id="PF02698"/>
    </source>
</evidence>
<dbReference type="CDD" id="cd06259">
    <property type="entry name" value="YdcF-like"/>
    <property type="match status" value="1"/>
</dbReference>